<keyword evidence="3" id="KW-0272">Extracellular matrix</keyword>
<evidence type="ECO:0000259" key="7">
    <source>
        <dbReference type="PROSITE" id="PS50234"/>
    </source>
</evidence>
<name>A0A9Q1IRX6_SYNKA</name>
<feature type="domain" description="VWFA" evidence="7">
    <location>
        <begin position="37"/>
        <end position="234"/>
    </location>
</feature>
<dbReference type="GO" id="GO:0005615">
    <property type="term" value="C:extracellular space"/>
    <property type="evidence" value="ECO:0007669"/>
    <property type="project" value="TreeGrafter"/>
</dbReference>
<comment type="subcellular location">
    <subcellularLocation>
        <location evidence="1">Secreted</location>
        <location evidence="1">Extracellular space</location>
        <location evidence="1">Extracellular matrix</location>
    </subcellularLocation>
</comment>
<feature type="compositionally biased region" description="Low complexity" evidence="6">
    <location>
        <begin position="549"/>
        <end position="558"/>
    </location>
</feature>
<reference evidence="8" key="1">
    <citation type="journal article" date="2023" name="Science">
        <title>Genome structures resolve the early diversification of teleost fishes.</title>
        <authorList>
            <person name="Parey E."/>
            <person name="Louis A."/>
            <person name="Montfort J."/>
            <person name="Bouchez O."/>
            <person name="Roques C."/>
            <person name="Iampietro C."/>
            <person name="Lluch J."/>
            <person name="Castinel A."/>
            <person name="Donnadieu C."/>
            <person name="Desvignes T."/>
            <person name="Floi Bucao C."/>
            <person name="Jouanno E."/>
            <person name="Wen M."/>
            <person name="Mejri S."/>
            <person name="Dirks R."/>
            <person name="Jansen H."/>
            <person name="Henkel C."/>
            <person name="Chen W.J."/>
            <person name="Zahm M."/>
            <person name="Cabau C."/>
            <person name="Klopp C."/>
            <person name="Thompson A.W."/>
            <person name="Robinson-Rechavi M."/>
            <person name="Braasch I."/>
            <person name="Lecointre G."/>
            <person name="Bobe J."/>
            <person name="Postlethwait J.H."/>
            <person name="Berthelot C."/>
            <person name="Roest Crollius H."/>
            <person name="Guiguen Y."/>
        </authorList>
    </citation>
    <scope>NUCLEOTIDE SEQUENCE</scope>
    <source>
        <strain evidence="8">WJC10195</strain>
    </source>
</reference>
<dbReference type="EMBL" id="JAINUF010000009">
    <property type="protein sequence ID" value="KAJ8350030.1"/>
    <property type="molecule type" value="Genomic_DNA"/>
</dbReference>
<evidence type="ECO:0000256" key="2">
    <source>
        <dbReference type="ARBA" id="ARBA00022525"/>
    </source>
</evidence>
<dbReference type="Pfam" id="PF01391">
    <property type="entry name" value="Collagen"/>
    <property type="match status" value="2"/>
</dbReference>
<dbReference type="GO" id="GO:0007155">
    <property type="term" value="P:cell adhesion"/>
    <property type="evidence" value="ECO:0007669"/>
    <property type="project" value="UniProtKB-KW"/>
</dbReference>
<dbReference type="OrthoDB" id="8889285at2759"/>
<feature type="region of interest" description="Disordered" evidence="6">
    <location>
        <begin position="253"/>
        <end position="584"/>
    </location>
</feature>
<dbReference type="PANTHER" id="PTHR24020:SF84">
    <property type="entry name" value="VWFA DOMAIN-CONTAINING PROTEIN"/>
    <property type="match status" value="1"/>
</dbReference>
<keyword evidence="5" id="KW-0130">Cell adhesion</keyword>
<dbReference type="Gene3D" id="3.40.50.410">
    <property type="entry name" value="von Willebrand factor, type A domain"/>
    <property type="match status" value="3"/>
</dbReference>
<dbReference type="Proteomes" id="UP001152622">
    <property type="component" value="Chromosome 9"/>
</dbReference>
<organism evidence="8 9">
    <name type="scientific">Synaphobranchus kaupii</name>
    <name type="common">Kaup's arrowtooth eel</name>
    <dbReference type="NCBI Taxonomy" id="118154"/>
    <lineage>
        <taxon>Eukaryota</taxon>
        <taxon>Metazoa</taxon>
        <taxon>Chordata</taxon>
        <taxon>Craniata</taxon>
        <taxon>Vertebrata</taxon>
        <taxon>Euteleostomi</taxon>
        <taxon>Actinopterygii</taxon>
        <taxon>Neopterygii</taxon>
        <taxon>Teleostei</taxon>
        <taxon>Anguilliformes</taxon>
        <taxon>Synaphobranchidae</taxon>
        <taxon>Synaphobranchus</taxon>
    </lineage>
</organism>
<dbReference type="SUPFAM" id="SSF53300">
    <property type="entry name" value="vWA-like"/>
    <property type="match status" value="3"/>
</dbReference>
<dbReference type="FunFam" id="3.40.50.410:FF:000060">
    <property type="entry name" value="Collagen, type VI, alpha 1"/>
    <property type="match status" value="1"/>
</dbReference>
<feature type="compositionally biased region" description="Basic and acidic residues" evidence="6">
    <location>
        <begin position="296"/>
        <end position="331"/>
    </location>
</feature>
<evidence type="ECO:0000313" key="8">
    <source>
        <dbReference type="EMBL" id="KAJ8350030.1"/>
    </source>
</evidence>
<dbReference type="PANTHER" id="PTHR24020">
    <property type="entry name" value="COLLAGEN ALPHA"/>
    <property type="match status" value="1"/>
</dbReference>
<feature type="domain" description="VWFA" evidence="7">
    <location>
        <begin position="610"/>
        <end position="798"/>
    </location>
</feature>
<protein>
    <recommendedName>
        <fullName evidence="7">VWFA domain-containing protein</fullName>
    </recommendedName>
</protein>
<dbReference type="InterPro" id="IPR050525">
    <property type="entry name" value="ECM_Assembly_Org"/>
</dbReference>
<feature type="compositionally biased region" description="Gly residues" evidence="6">
    <location>
        <begin position="530"/>
        <end position="539"/>
    </location>
</feature>
<dbReference type="FunFam" id="3.40.50.410:FF:000026">
    <property type="entry name" value="Collagen, type VI, alpha 1"/>
    <property type="match status" value="1"/>
</dbReference>
<dbReference type="Pfam" id="PF00092">
    <property type="entry name" value="VWA"/>
    <property type="match status" value="3"/>
</dbReference>
<dbReference type="PROSITE" id="PS50234">
    <property type="entry name" value="VWFA"/>
    <property type="match status" value="3"/>
</dbReference>
<dbReference type="AlphaFoldDB" id="A0A9Q1IRX6"/>
<proteinExistence type="predicted"/>
<evidence type="ECO:0000256" key="6">
    <source>
        <dbReference type="SAM" id="MobiDB-lite"/>
    </source>
</evidence>
<evidence type="ECO:0000256" key="3">
    <source>
        <dbReference type="ARBA" id="ARBA00022530"/>
    </source>
</evidence>
<feature type="compositionally biased region" description="Basic and acidic residues" evidence="6">
    <location>
        <begin position="398"/>
        <end position="428"/>
    </location>
</feature>
<evidence type="ECO:0000256" key="5">
    <source>
        <dbReference type="ARBA" id="ARBA00022889"/>
    </source>
</evidence>
<accession>A0A9Q1IRX6</accession>
<evidence type="ECO:0000256" key="1">
    <source>
        <dbReference type="ARBA" id="ARBA00004498"/>
    </source>
</evidence>
<dbReference type="PRINTS" id="PR00453">
    <property type="entry name" value="VWFADOMAIN"/>
</dbReference>
<keyword evidence="4" id="KW-0677">Repeat</keyword>
<dbReference type="InterPro" id="IPR008160">
    <property type="entry name" value="Collagen"/>
</dbReference>
<evidence type="ECO:0000313" key="9">
    <source>
        <dbReference type="Proteomes" id="UP001152622"/>
    </source>
</evidence>
<keyword evidence="9" id="KW-1185">Reference proteome</keyword>
<dbReference type="InterPro" id="IPR002035">
    <property type="entry name" value="VWF_A"/>
</dbReference>
<evidence type="ECO:0000256" key="4">
    <source>
        <dbReference type="ARBA" id="ARBA00022737"/>
    </source>
</evidence>
<feature type="compositionally biased region" description="Low complexity" evidence="6">
    <location>
        <begin position="343"/>
        <end position="353"/>
    </location>
</feature>
<gene>
    <name evidence="8" type="ORF">SKAU_G00251600</name>
</gene>
<sequence length="1012" mass="107614">MILARILLPIGTIPTETTSRGARVQSDRPKFQECPVDLFFVLDTSESVALRAKPPAFYIDQIKTFTKNFVDELKDTRQPCDRFLTWNSGALHYSDDNILIRELSDMNTQRDELKKDVDAISYIGKGTHTDCAIKRGIAELLVGGSHYHENKYIVVVTDGHPLTGYKEPCGGLQEAANEARQHGIKVFSVAITPDQEDTRLSVIATDQNYRQNFTAADGVMSTQLKTIHTIINMITNETKDVCCSFDCAARGGPVGPDGDSGSKGESGRPGMPGEKGAVGNLGSAGDPGPVGYQGMKGDKGTRGNKGDRGHKGYKGDKGHHGIDGIDGRRGDAGFPGLGGCKGSPGPDGLQGDLGPKGDPGPYGPKGTAGEPGKDGEPGRPGNYGPLGSKGEPGPRGANGDKGERGDDGKPGPDGTRGEKGTSGEKGEQGTRGNRGSRGETGDPGPRGEQGREGSAGPNGEPGEIGRPGANGYRGDEGASGPEGPKGPRGIKGSPGDRGQIGERGEDGAAGNGTEGCHGFQGYPGPRGDPGQPGGTGTPGPKGDDGEPGEQGPDNNVPGNPGPKGLKGHRGPEGKSGPLGPPGPGGADECEILDIIMRMCSCCESKCGPLDIAFIVDSSESIGAHNFALAKDFIVTVIDRLMKDQHVKFGANDSRVGVVQYSGENAQEVVRLGDQDIKTLTELKQAVKNLRWLAEATYTGEALQYSLTNLISRIKTENSVVLVLTDGRSDITRDKVPLNVLCNNGVRVGGLGVMDYTGRMPNQEQIDGMVCQNDPKKPGFSFVLNNFAELLDDTFLQNLTAQICLDKKTPNYKCPISFNADTDITLMMDSSASVGGKNFEVTRKFVKRLAERFLTTDSPNNPNVRVAVAQYSRDTTMESEFSSNYTEVASNIDAIAFQNAATDVTGALNFAIQRFKRSGNKKKKLLVFSDGRSQGVTENVIEKRVREVQAEGIEMYVLAVGSQVNEVNLRFLVSRGRPYDVTYAQRHLFRAADYPSLLRGVFYQTVSRKVSLD</sequence>
<comment type="caution">
    <text evidence="8">The sequence shown here is derived from an EMBL/GenBank/DDBJ whole genome shotgun (WGS) entry which is preliminary data.</text>
</comment>
<feature type="compositionally biased region" description="Gly residues" evidence="6">
    <location>
        <begin position="333"/>
        <end position="342"/>
    </location>
</feature>
<feature type="domain" description="VWFA" evidence="7">
    <location>
        <begin position="822"/>
        <end position="1005"/>
    </location>
</feature>
<dbReference type="InterPro" id="IPR036465">
    <property type="entry name" value="vWFA_dom_sf"/>
</dbReference>
<dbReference type="SMART" id="SM00327">
    <property type="entry name" value="VWA"/>
    <property type="match status" value="3"/>
</dbReference>
<keyword evidence="2" id="KW-0964">Secreted</keyword>